<name>A0A7S1NB72_9EUGL</name>
<accession>A0A7S1NB72</accession>
<keyword evidence="4" id="KW-0378">Hydrolase</keyword>
<reference evidence="9" key="1">
    <citation type="submission" date="2021-01" db="EMBL/GenBank/DDBJ databases">
        <authorList>
            <person name="Corre E."/>
            <person name="Pelletier E."/>
            <person name="Niang G."/>
            <person name="Scheremetjew M."/>
            <person name="Finn R."/>
            <person name="Kale V."/>
            <person name="Holt S."/>
            <person name="Cochrane G."/>
            <person name="Meng A."/>
            <person name="Brown T."/>
            <person name="Cohen L."/>
        </authorList>
    </citation>
    <scope>NUCLEOTIDE SEQUENCE</scope>
    <source>
        <strain evidence="9">NIES-381</strain>
    </source>
</reference>
<feature type="domain" description="DHHA2" evidence="8">
    <location>
        <begin position="303"/>
        <end position="464"/>
    </location>
</feature>
<dbReference type="SMART" id="SM01131">
    <property type="entry name" value="DHHA2"/>
    <property type="match status" value="1"/>
</dbReference>
<dbReference type="Gene3D" id="3.10.310.20">
    <property type="entry name" value="DHHA2 domain"/>
    <property type="match status" value="1"/>
</dbReference>
<evidence type="ECO:0000259" key="8">
    <source>
        <dbReference type="SMART" id="SM01131"/>
    </source>
</evidence>
<dbReference type="GO" id="GO:0004427">
    <property type="term" value="F:inorganic diphosphate phosphatase activity"/>
    <property type="evidence" value="ECO:0007669"/>
    <property type="project" value="UniProtKB-EC"/>
</dbReference>
<dbReference type="AlphaFoldDB" id="A0A7S1NB72"/>
<dbReference type="Gene3D" id="3.90.1640.10">
    <property type="entry name" value="inorganic pyrophosphatase (n-terminal core)"/>
    <property type="match status" value="1"/>
</dbReference>
<dbReference type="InterPro" id="IPR004097">
    <property type="entry name" value="DHHA2"/>
</dbReference>
<dbReference type="InterPro" id="IPR001667">
    <property type="entry name" value="DDH_dom"/>
</dbReference>
<evidence type="ECO:0000313" key="9">
    <source>
        <dbReference type="EMBL" id="CAD9007459.1"/>
    </source>
</evidence>
<comment type="catalytic activity">
    <reaction evidence="7">
        <text>diphosphate + H2O = 2 phosphate + H(+)</text>
        <dbReference type="Rhea" id="RHEA:24576"/>
        <dbReference type="ChEBI" id="CHEBI:15377"/>
        <dbReference type="ChEBI" id="CHEBI:15378"/>
        <dbReference type="ChEBI" id="CHEBI:33019"/>
        <dbReference type="ChEBI" id="CHEBI:43474"/>
        <dbReference type="EC" id="3.6.1.1"/>
    </reaction>
</comment>
<dbReference type="SUPFAM" id="SSF64182">
    <property type="entry name" value="DHH phosphoesterases"/>
    <property type="match status" value="1"/>
</dbReference>
<keyword evidence="5" id="KW-0464">Manganese</keyword>
<protein>
    <recommendedName>
        <fullName evidence="2">inorganic diphosphatase</fullName>
        <ecNumber evidence="2">3.6.1.1</ecNumber>
    </recommendedName>
    <alternativeName>
        <fullName evidence="6">Pyrophosphate phospho-hydrolase</fullName>
    </alternativeName>
</protein>
<dbReference type="GO" id="GO:0005737">
    <property type="term" value="C:cytoplasm"/>
    <property type="evidence" value="ECO:0007669"/>
    <property type="project" value="InterPro"/>
</dbReference>
<dbReference type="InterPro" id="IPR038222">
    <property type="entry name" value="DHHA2_dom_sf"/>
</dbReference>
<dbReference type="Pfam" id="PF02833">
    <property type="entry name" value="DHHA2"/>
    <property type="match status" value="1"/>
</dbReference>
<evidence type="ECO:0000256" key="3">
    <source>
        <dbReference type="ARBA" id="ARBA00022723"/>
    </source>
</evidence>
<sequence>MAATLKRTESMLHASRLDAALQEFSQEVEDIYQALAQRAAEGHAKGADGARAHPTAYIENLVLSMTLPPGCLYVGHTNTDLDSVAGAVGAAELYDGRACLAQPPEQLNGEIMYGISYARTGKITEWTAKDIDAWRTAAALEVTKEEDVRTAGRSLKPFGAANRGSIAVFDDVFLSDNGRLPKVCMVDHSAPAQMVPSLKRKIMDEGDTSCLVGIIDHHALDEKISSKSPLFMDLRPWGSMSTILVHSFIRAGRTIPIDVARLLLCAILSDTVNLTSPTTTVADLHIVPLLVRFVGEKDHNKLAQNLFRAKTAWFVTLTPFEVVHADHKVFTTATADGTIDWGWATVEVNEPDRLLEQTEQLLLELCHMKQEEGLQLVFLSVVDLKRKRSDLLLCGEAEKSAAQAAFPNGKLFCSASRKAAYTEKGKAARACLAKLKIDLETCALDVGSVTSRKKEFKPMMDAALKTWKMPTETEDEDEDEEEVVLHVDTSISDQSIERDFKIVPAVAKLRRSVTAMRLVTRMKSMKSLATAQATAEKE</sequence>
<comment type="cofactor">
    <cofactor evidence="1">
        <name>Mn(2+)</name>
        <dbReference type="ChEBI" id="CHEBI:29035"/>
    </cofactor>
</comment>
<evidence type="ECO:0000256" key="5">
    <source>
        <dbReference type="ARBA" id="ARBA00023211"/>
    </source>
</evidence>
<organism evidence="9">
    <name type="scientific">Eutreptiella gymnastica</name>
    <dbReference type="NCBI Taxonomy" id="73025"/>
    <lineage>
        <taxon>Eukaryota</taxon>
        <taxon>Discoba</taxon>
        <taxon>Euglenozoa</taxon>
        <taxon>Euglenida</taxon>
        <taxon>Spirocuta</taxon>
        <taxon>Euglenophyceae</taxon>
        <taxon>Eutreptiales</taxon>
        <taxon>Eutreptiaceae</taxon>
        <taxon>Eutreptiella</taxon>
    </lineage>
</organism>
<keyword evidence="3" id="KW-0479">Metal-binding</keyword>
<dbReference type="PANTHER" id="PTHR12112">
    <property type="entry name" value="BNIP - RELATED"/>
    <property type="match status" value="1"/>
</dbReference>
<dbReference type="EMBL" id="HBGA01050408">
    <property type="protein sequence ID" value="CAD9007459.1"/>
    <property type="molecule type" value="Transcribed_RNA"/>
</dbReference>
<evidence type="ECO:0000256" key="7">
    <source>
        <dbReference type="ARBA" id="ARBA00047820"/>
    </source>
</evidence>
<evidence type="ECO:0000256" key="4">
    <source>
        <dbReference type="ARBA" id="ARBA00022801"/>
    </source>
</evidence>
<evidence type="ECO:0000256" key="1">
    <source>
        <dbReference type="ARBA" id="ARBA00001936"/>
    </source>
</evidence>
<dbReference type="GO" id="GO:0046872">
    <property type="term" value="F:metal ion binding"/>
    <property type="evidence" value="ECO:0007669"/>
    <property type="project" value="UniProtKB-KW"/>
</dbReference>
<gene>
    <name evidence="9" type="ORF">EGYM00392_LOCUS18552</name>
</gene>
<evidence type="ECO:0000256" key="2">
    <source>
        <dbReference type="ARBA" id="ARBA00012146"/>
    </source>
</evidence>
<dbReference type="PANTHER" id="PTHR12112:SF22">
    <property type="entry name" value="MANGANESE-DEPENDENT INORGANIC PYROPHOSPHATASE-RELATED"/>
    <property type="match status" value="1"/>
</dbReference>
<evidence type="ECO:0000256" key="6">
    <source>
        <dbReference type="ARBA" id="ARBA00032535"/>
    </source>
</evidence>
<proteinExistence type="predicted"/>
<dbReference type="Pfam" id="PF01368">
    <property type="entry name" value="DHH"/>
    <property type="match status" value="1"/>
</dbReference>
<dbReference type="InterPro" id="IPR038763">
    <property type="entry name" value="DHH_sf"/>
</dbReference>
<dbReference type="EC" id="3.6.1.1" evidence="2"/>